<feature type="signal peptide" evidence="2">
    <location>
        <begin position="1"/>
        <end position="28"/>
    </location>
</feature>
<accession>B4VQ36</accession>
<keyword evidence="5" id="KW-1185">Reference proteome</keyword>
<gene>
    <name evidence="4" type="ORF">MC7420_5441</name>
</gene>
<protein>
    <submittedName>
        <fullName evidence="4">S-layer domain protein</fullName>
    </submittedName>
</protein>
<evidence type="ECO:0000259" key="3">
    <source>
        <dbReference type="PROSITE" id="PS51272"/>
    </source>
</evidence>
<dbReference type="InterPro" id="IPR001119">
    <property type="entry name" value="SLH_dom"/>
</dbReference>
<dbReference type="PROSITE" id="PS51272">
    <property type="entry name" value="SLH"/>
    <property type="match status" value="3"/>
</dbReference>
<dbReference type="EMBL" id="DS989847">
    <property type="protein sequence ID" value="EDX76007.1"/>
    <property type="molecule type" value="Genomic_DNA"/>
</dbReference>
<dbReference type="PANTHER" id="PTHR43308:SF5">
    <property type="entry name" value="S-LAYER PROTEIN _ PEPTIDOGLYCAN ENDO-BETA-N-ACETYLGLUCOSAMINIDASE"/>
    <property type="match status" value="1"/>
</dbReference>
<feature type="compositionally biased region" description="Gly residues" evidence="1">
    <location>
        <begin position="187"/>
        <end position="218"/>
    </location>
</feature>
<feature type="chain" id="PRO_5002827620" evidence="2">
    <location>
        <begin position="29"/>
        <end position="419"/>
    </location>
</feature>
<dbReference type="RefSeq" id="WP_006100491.1">
    <property type="nucleotide sequence ID" value="NZ_DS989847.1"/>
</dbReference>
<name>B4VQ36_9CYAN</name>
<feature type="domain" description="SLH" evidence="3">
    <location>
        <begin position="220"/>
        <end position="284"/>
    </location>
</feature>
<dbReference type="OrthoDB" id="9759810at2"/>
<feature type="domain" description="SLH" evidence="3">
    <location>
        <begin position="359"/>
        <end position="419"/>
    </location>
</feature>
<dbReference type="HOGENOM" id="CLU_055407_2_0_3"/>
<feature type="region of interest" description="Disordered" evidence="1">
    <location>
        <begin position="187"/>
        <end position="221"/>
    </location>
</feature>
<dbReference type="Pfam" id="PF00395">
    <property type="entry name" value="SLH"/>
    <property type="match status" value="2"/>
</dbReference>
<organism evidence="4 5">
    <name type="scientific">Coleofasciculus chthonoplastes PCC 7420</name>
    <dbReference type="NCBI Taxonomy" id="118168"/>
    <lineage>
        <taxon>Bacteria</taxon>
        <taxon>Bacillati</taxon>
        <taxon>Cyanobacteriota</taxon>
        <taxon>Cyanophyceae</taxon>
        <taxon>Coleofasciculales</taxon>
        <taxon>Coleofasciculaceae</taxon>
        <taxon>Coleofasciculus</taxon>
    </lineage>
</organism>
<feature type="domain" description="SLH" evidence="3">
    <location>
        <begin position="289"/>
        <end position="352"/>
    </location>
</feature>
<evidence type="ECO:0000313" key="4">
    <source>
        <dbReference type="EMBL" id="EDX76007.1"/>
    </source>
</evidence>
<dbReference type="STRING" id="118168.MC7420_5441"/>
<dbReference type="eggNOG" id="COG3324">
    <property type="taxonomic scope" value="Bacteria"/>
</dbReference>
<dbReference type="PANTHER" id="PTHR43308">
    <property type="entry name" value="OUTER MEMBRANE PROTEIN ALPHA-RELATED"/>
    <property type="match status" value="1"/>
</dbReference>
<proteinExistence type="predicted"/>
<evidence type="ECO:0000256" key="1">
    <source>
        <dbReference type="SAM" id="MobiDB-lite"/>
    </source>
</evidence>
<evidence type="ECO:0000313" key="5">
    <source>
        <dbReference type="Proteomes" id="UP000003835"/>
    </source>
</evidence>
<dbReference type="InterPro" id="IPR022222">
    <property type="entry name" value="DUF3747"/>
</dbReference>
<dbReference type="AlphaFoldDB" id="B4VQ36"/>
<reference evidence="4 5" key="1">
    <citation type="submission" date="2008-07" db="EMBL/GenBank/DDBJ databases">
        <authorList>
            <person name="Tandeau de Marsac N."/>
            <person name="Ferriera S."/>
            <person name="Johnson J."/>
            <person name="Kravitz S."/>
            <person name="Beeson K."/>
            <person name="Sutton G."/>
            <person name="Rogers Y.-H."/>
            <person name="Friedman R."/>
            <person name="Frazier M."/>
            <person name="Venter J.C."/>
        </authorList>
    </citation>
    <scope>NUCLEOTIDE SEQUENCE [LARGE SCALE GENOMIC DNA]</scope>
    <source>
        <strain evidence="4 5">PCC 7420</strain>
    </source>
</reference>
<sequence length="419" mass="45020">MRKRAFFTQVATLATIALSSLIANKSVAATFEQIPVDQNKFIAVAAPFGESSHQLLIIEQKSNARQCWSESGSNPVIVDPLLLNFDFSGICGRSTDSNGYSIRMAGEDLGLDYLLRIVERNGELVLIGTNSRDRSAPEVIVGRTQGLANGFVKIVLEPGWDFARRSYQGRPLGHIYLANSQPLSSIGTGGGSGTGSNPGTGSGTGSNPGANPGTGSGTGNPVVTFPDVANDIYANEIQQAVAMGFIAGFREDNTFRPQAALTREQLVSIIFEALNQLPNANLELPNQVTFAPYPDVNPSRWSAAKIQWARENNIISGYADGKFRPTQPVTRAELMAMERRAAEFALTLQGQQPTLTGNQSALQFSDIQGHWADALITQMSAYCRVASPLNERGSAFSPNSQAQRNYAAAATVRMLNCVK</sequence>
<keyword evidence="2" id="KW-0732">Signal</keyword>
<dbReference type="Pfam" id="PF12565">
    <property type="entry name" value="DUF3747"/>
    <property type="match status" value="1"/>
</dbReference>
<dbReference type="InterPro" id="IPR051465">
    <property type="entry name" value="Cell_Envelope_Struct_Comp"/>
</dbReference>
<evidence type="ECO:0000256" key="2">
    <source>
        <dbReference type="SAM" id="SignalP"/>
    </source>
</evidence>
<dbReference type="Proteomes" id="UP000003835">
    <property type="component" value="Unassembled WGS sequence"/>
</dbReference>